<comment type="caution">
    <text evidence="6">The sequence shown here is derived from an EMBL/GenBank/DDBJ whole genome shotgun (WGS) entry which is preliminary data.</text>
</comment>
<keyword evidence="3" id="KW-0998">Cell outer membrane</keyword>
<proteinExistence type="predicted"/>
<keyword evidence="2" id="KW-0472">Membrane</keyword>
<dbReference type="InterPro" id="IPR012910">
    <property type="entry name" value="Plug_dom"/>
</dbReference>
<feature type="signal peptide" evidence="4">
    <location>
        <begin position="1"/>
        <end position="34"/>
    </location>
</feature>
<evidence type="ECO:0000256" key="4">
    <source>
        <dbReference type="SAM" id="SignalP"/>
    </source>
</evidence>
<dbReference type="NCBIfam" id="TIGR01782">
    <property type="entry name" value="TonB-Xanth-Caul"/>
    <property type="match status" value="1"/>
</dbReference>
<evidence type="ECO:0000256" key="2">
    <source>
        <dbReference type="ARBA" id="ARBA00023136"/>
    </source>
</evidence>
<dbReference type="Gene3D" id="2.170.130.10">
    <property type="entry name" value="TonB-dependent receptor, plug domain"/>
    <property type="match status" value="1"/>
</dbReference>
<dbReference type="PANTHER" id="PTHR40980">
    <property type="entry name" value="PLUG DOMAIN-CONTAINING PROTEIN"/>
    <property type="match status" value="1"/>
</dbReference>
<evidence type="ECO:0000259" key="5">
    <source>
        <dbReference type="Pfam" id="PF07715"/>
    </source>
</evidence>
<keyword evidence="7" id="KW-1185">Reference proteome</keyword>
<dbReference type="InterPro" id="IPR036942">
    <property type="entry name" value="Beta-barrel_TonB_sf"/>
</dbReference>
<name>A0ABT5IHW2_9CAUL</name>
<dbReference type="InterPro" id="IPR037066">
    <property type="entry name" value="Plug_dom_sf"/>
</dbReference>
<comment type="subcellular location">
    <subcellularLocation>
        <location evidence="1">Cell outer membrane</location>
    </subcellularLocation>
</comment>
<dbReference type="InterPro" id="IPR010916">
    <property type="entry name" value="TonB_box_CS"/>
</dbReference>
<dbReference type="SUPFAM" id="SSF56935">
    <property type="entry name" value="Porins"/>
    <property type="match status" value="1"/>
</dbReference>
<feature type="domain" description="TonB-dependent receptor plug" evidence="5">
    <location>
        <begin position="68"/>
        <end position="178"/>
    </location>
</feature>
<evidence type="ECO:0000256" key="3">
    <source>
        <dbReference type="ARBA" id="ARBA00023237"/>
    </source>
</evidence>
<gene>
    <name evidence="6" type="ORF">PQU94_16005</name>
</gene>
<keyword evidence="6" id="KW-0675">Receptor</keyword>
<keyword evidence="4" id="KW-0732">Signal</keyword>
<accession>A0ABT5IHW2</accession>
<reference evidence="6 7" key="1">
    <citation type="submission" date="2023-01" db="EMBL/GenBank/DDBJ databases">
        <title>Novel species of the genus Asticcacaulis isolated from rivers.</title>
        <authorList>
            <person name="Lu H."/>
        </authorList>
    </citation>
    <scope>NUCLEOTIDE SEQUENCE [LARGE SCALE GENOMIC DNA]</scope>
    <source>
        <strain evidence="6 7">DXS10W</strain>
    </source>
</reference>
<organism evidence="6 7">
    <name type="scientific">Asticcacaulis currens</name>
    <dbReference type="NCBI Taxonomy" id="2984210"/>
    <lineage>
        <taxon>Bacteria</taxon>
        <taxon>Pseudomonadati</taxon>
        <taxon>Pseudomonadota</taxon>
        <taxon>Alphaproteobacteria</taxon>
        <taxon>Caulobacterales</taxon>
        <taxon>Caulobacteraceae</taxon>
        <taxon>Asticcacaulis</taxon>
    </lineage>
</organism>
<feature type="chain" id="PRO_5046980490" evidence="4">
    <location>
        <begin position="35"/>
        <end position="1046"/>
    </location>
</feature>
<dbReference type="Pfam" id="PF07715">
    <property type="entry name" value="Plug"/>
    <property type="match status" value="1"/>
</dbReference>
<dbReference type="RefSeq" id="WP_272742438.1">
    <property type="nucleotide sequence ID" value="NZ_JAQQKW010000011.1"/>
</dbReference>
<evidence type="ECO:0000256" key="1">
    <source>
        <dbReference type="ARBA" id="ARBA00004442"/>
    </source>
</evidence>
<dbReference type="Proteomes" id="UP001216595">
    <property type="component" value="Unassembled WGS sequence"/>
</dbReference>
<dbReference type="Gene3D" id="2.40.170.20">
    <property type="entry name" value="TonB-dependent receptor, beta-barrel domain"/>
    <property type="match status" value="1"/>
</dbReference>
<evidence type="ECO:0000313" key="7">
    <source>
        <dbReference type="Proteomes" id="UP001216595"/>
    </source>
</evidence>
<protein>
    <submittedName>
        <fullName evidence="6">TonB-dependent receptor</fullName>
    </submittedName>
</protein>
<dbReference type="InterPro" id="IPR010104">
    <property type="entry name" value="TonB_rcpt_bac"/>
</dbReference>
<dbReference type="PANTHER" id="PTHR40980:SF3">
    <property type="entry name" value="TONB-DEPENDENT RECEPTOR-LIKE BETA-BARREL DOMAIN-CONTAINING PROTEIN"/>
    <property type="match status" value="1"/>
</dbReference>
<dbReference type="EMBL" id="JAQQKW010000011">
    <property type="protein sequence ID" value="MDC7695782.1"/>
    <property type="molecule type" value="Genomic_DNA"/>
</dbReference>
<sequence>MIRRPSPRFLSSRLKSASALTAVALLGLSGVALAQEAAPAAPAQEEIETVVVTGTRASLASAITRKKRAATVSDSIVAEDIGQFPDKNVGEALGRVTGVQLSRDMGEGNQVSIRGVEPDLNRVEINGMSVMSTAGNLNVYGGGGRSNDFRELPSEIVKSIDVFKGFTADMTEGGIGGTVAVTTNRPLDFRKPTFSVTASYQNLDTVDGWTPRANLFGATKFLDDRLGVMANVTYDRVNTRGDYYDGNSWARLADFDNSAEKTASYYNQGYGQSVSDAIAAVTTKAACATLTTPDASKLTTAQARTACETQWYDYSPRVPRYRVWTRDDERVSAEFQVQYKISDRMDVWAGYQHNRRSQTLNDINYGTGFTSLDALNYSANGANCARVTAATAAKTPGIKVDANHNVTEFVIGDCVTTANRGGNNAFSVSSRDFSYTSTSKYLQYGLNYRGERWRVEFAGSNAETETLSQTNNVSVSYNTPGLKVTIDPNTSAPIFTFAQGYSPADASAVSQYQIQYRPSQSANSEDQYKLDFTYDTDLPFLKGVKFGGRYTDTVTSGYGYGGFIVNAGSDLASELDNTVIYANSVNSTATVSNSATADQTAPAYGNPYQTSYWNTTETWSRAFSNQVFANAMTPLPSNFYYGGTSNLPSSWLYPTFNQVAQYLDTSHFNLDNLYTTVGSDGKTYSQIPYNVKEVTDAQYARFDYGFPAFGLEFEGNFGVRRVHTETTASGQNTRRETRLVNGVATTAIVSNTQTTMTKDYTVWLPSYNINTWIIPSQLNIRAGFAKLMARPLVNYLQPSIDCTINYTNDGTSEDGPDSCNAGNPGLKPYRADQSDISVEWYPNRDTQLSAGFFYKNIKSFYIASRTNLGQQDVFGDGTLYYYNSYINGQGAKISGLELTAKTAFTFLPGWLSGFGADANYTYQEAKDVGVYSQLDGSELPYPGLSSDSYNVTLWYDKGPINARLAYNYRSKYLVTAADTSLNPVFKDPTGYLDGKVTWKPGPKGLSLFIEGKNLTEEDESTWAGDIRLISTGYSGRRVFFGFTYKN</sequence>
<evidence type="ECO:0000313" key="6">
    <source>
        <dbReference type="EMBL" id="MDC7695782.1"/>
    </source>
</evidence>
<dbReference type="PROSITE" id="PS00430">
    <property type="entry name" value="TONB_DEPENDENT_REC_1"/>
    <property type="match status" value="1"/>
</dbReference>